<dbReference type="InterPro" id="IPR006437">
    <property type="entry name" value="Phage_terminase_lsu"/>
</dbReference>
<dbReference type="RefSeq" id="WP_087231598.1">
    <property type="nucleotide sequence ID" value="NZ_JAKNHQ010000015.1"/>
</dbReference>
<dbReference type="InterPro" id="IPR027417">
    <property type="entry name" value="P-loop_NTPase"/>
</dbReference>
<evidence type="ECO:0000313" key="1">
    <source>
        <dbReference type="EMBL" id="MCG4611386.1"/>
    </source>
</evidence>
<name>A0ABS9ML05_9FIRM</name>
<protein>
    <submittedName>
        <fullName evidence="1">PBSX family phage terminase large subunit</fullName>
    </submittedName>
</protein>
<dbReference type="Pfam" id="PF03237">
    <property type="entry name" value="Terminase_6N"/>
    <property type="match status" value="1"/>
</dbReference>
<evidence type="ECO:0000313" key="2">
    <source>
        <dbReference type="Proteomes" id="UP001298681"/>
    </source>
</evidence>
<keyword evidence="2" id="KW-1185">Reference proteome</keyword>
<dbReference type="Proteomes" id="UP001298681">
    <property type="component" value="Unassembled WGS sequence"/>
</dbReference>
<accession>A0ABS9ML05</accession>
<comment type="caution">
    <text evidence="1">The sequence shown here is derived from an EMBL/GenBank/DDBJ whole genome shotgun (WGS) entry which is preliminary data.</text>
</comment>
<proteinExistence type="predicted"/>
<sequence length="416" mass="47131">MKLEPFSPKQLRAMCWWCPGSPDAGRDAVICDGAVRSGKTLCLGIGFAAWASRSFHGQAFAFCGRTIRSLKRNLLNTLLPALRQAGFGCAVYQSENWMELSYAGRKNRFYFFGGKDEGSAALIQGMTLAGVLLDEVALMPRSFVEQALARCSVDGSKFWFNCNPEHPQHWFYQEWILQSQQKNALYLHFTMQDNPALSPEVIARYEQLYSGAFYERFIRGRWVAAQGLVYPFLTRAMLCEAPANLEEFRVSCDYGTVNPASFGLWGKRNGVWYRIDEYYYDSRREGAQRTDEEHYAGLVELCGGRRIECVVVDPSAASFMETIRRHGAYRVLPAENDVLDGIRRVSVALKQGEIKICANCADAVREFGLYRWADVAGKDAPLKENDHAMDDIRYFVASLQRETDDFCAVSVARREE</sequence>
<dbReference type="Gene3D" id="3.40.50.300">
    <property type="entry name" value="P-loop containing nucleotide triphosphate hydrolases"/>
    <property type="match status" value="1"/>
</dbReference>
<dbReference type="NCBIfam" id="TIGR01547">
    <property type="entry name" value="phage_term_2"/>
    <property type="match status" value="1"/>
</dbReference>
<gene>
    <name evidence="1" type="ORF">L0P57_10655</name>
</gene>
<organism evidence="1 2">
    <name type="scientific">Anaeromassilibacillus senegalensis</name>
    <dbReference type="NCBI Taxonomy" id="1673717"/>
    <lineage>
        <taxon>Bacteria</taxon>
        <taxon>Bacillati</taxon>
        <taxon>Bacillota</taxon>
        <taxon>Clostridia</taxon>
        <taxon>Eubacteriales</taxon>
        <taxon>Acutalibacteraceae</taxon>
        <taxon>Anaeromassilibacillus</taxon>
    </lineage>
</organism>
<dbReference type="EMBL" id="JAKNHQ010000015">
    <property type="protein sequence ID" value="MCG4611386.1"/>
    <property type="molecule type" value="Genomic_DNA"/>
</dbReference>
<reference evidence="1 2" key="1">
    <citation type="submission" date="2022-01" db="EMBL/GenBank/DDBJ databases">
        <title>Collection of gut derived symbiotic bacterial strains cultured from healthy donors.</title>
        <authorList>
            <person name="Lin H."/>
            <person name="Kohout C."/>
            <person name="Waligurski E."/>
            <person name="Pamer E.G."/>
        </authorList>
    </citation>
    <scope>NUCLEOTIDE SEQUENCE [LARGE SCALE GENOMIC DNA]</scope>
    <source>
        <strain evidence="1 2">DFI.7.58</strain>
    </source>
</reference>
<dbReference type="Gene3D" id="3.30.420.280">
    <property type="match status" value="1"/>
</dbReference>